<organism evidence="2 3">
    <name type="scientific">Hymenobacter lutimineralis</name>
    <dbReference type="NCBI Taxonomy" id="2606448"/>
    <lineage>
        <taxon>Bacteria</taxon>
        <taxon>Pseudomonadati</taxon>
        <taxon>Bacteroidota</taxon>
        <taxon>Cytophagia</taxon>
        <taxon>Cytophagales</taxon>
        <taxon>Hymenobacteraceae</taxon>
        <taxon>Hymenobacter</taxon>
    </lineage>
</organism>
<protein>
    <recommendedName>
        <fullName evidence="4">YfhO family protein</fullName>
    </recommendedName>
</protein>
<keyword evidence="3" id="KW-1185">Reference proteome</keyword>
<feature type="transmembrane region" description="Helical" evidence="1">
    <location>
        <begin position="211"/>
        <end position="232"/>
    </location>
</feature>
<gene>
    <name evidence="2" type="ORF">FY528_16205</name>
</gene>
<feature type="transmembrane region" description="Helical" evidence="1">
    <location>
        <begin position="129"/>
        <end position="154"/>
    </location>
</feature>
<evidence type="ECO:0008006" key="4">
    <source>
        <dbReference type="Google" id="ProtNLM"/>
    </source>
</evidence>
<keyword evidence="1" id="KW-0472">Membrane</keyword>
<dbReference type="AlphaFoldDB" id="A0A5D6UX88"/>
<dbReference type="Pfam" id="PF19528">
    <property type="entry name" value="DUF6056"/>
    <property type="match status" value="1"/>
</dbReference>
<dbReference type="Proteomes" id="UP000322791">
    <property type="component" value="Unassembled WGS sequence"/>
</dbReference>
<sequence length="469" mass="54616">MKKVKYFIILVILWLPFFALGFYGQPFLDDYWNGSMARDMGFFDAYIHLFNNWSGRFFTNFLLIYLNPLSYDFLSGIKFVFIFSFILKISSVAYCLSCVTSKHKSLLFNYTLASVFILFYYIISPDKYAAMYSFTYFSVYQFPCLILILTPVFLYKHHLNLTTKSGAKNLIISGILCILGAGSNELTFMLLGWIIINAMLHYIIQRDNDKLKFMLFLGILLAFSGFIAIVAAPGNSNRLSNEFSNSFSYSPIIILERTIKFVIYLFSQYTTILILIFPIFVFSLGKNIFVKLDYLNKVPIWYQLFFVFFGIVLGSLPYHISGYAAIERSVNMIYWWLIFSWTFVCWNNLGHIVNDSKSVYSKLSYILIFAYVTYIETRAYAEWIIEAPIYLSQYNIRYKEVAKAKLNINKEVILKPIIGVTPRYVLIRDEVGENSLYDLQSKSSAWNNVRFAEWFGIDSVKVVPIKKEQ</sequence>
<feature type="transmembrane region" description="Helical" evidence="1">
    <location>
        <begin position="79"/>
        <end position="99"/>
    </location>
</feature>
<dbReference type="InterPro" id="IPR045691">
    <property type="entry name" value="DUF6056"/>
</dbReference>
<feature type="transmembrane region" description="Helical" evidence="1">
    <location>
        <begin position="261"/>
        <end position="284"/>
    </location>
</feature>
<reference evidence="2 3" key="1">
    <citation type="submission" date="2019-08" db="EMBL/GenBank/DDBJ databases">
        <authorList>
            <person name="Seo M.-J."/>
        </authorList>
    </citation>
    <scope>NUCLEOTIDE SEQUENCE [LARGE SCALE GENOMIC DNA]</scope>
    <source>
        <strain evidence="2 3">KIGAM108</strain>
    </source>
</reference>
<accession>A0A5D6UX88</accession>
<keyword evidence="1" id="KW-1133">Transmembrane helix</keyword>
<evidence type="ECO:0000256" key="1">
    <source>
        <dbReference type="SAM" id="Phobius"/>
    </source>
</evidence>
<feature type="transmembrane region" description="Helical" evidence="1">
    <location>
        <begin position="6"/>
        <end position="24"/>
    </location>
</feature>
<dbReference type="RefSeq" id="WP_149072068.1">
    <property type="nucleotide sequence ID" value="NZ_VTHL01000019.1"/>
</dbReference>
<feature type="transmembrane region" description="Helical" evidence="1">
    <location>
        <begin position="332"/>
        <end position="353"/>
    </location>
</feature>
<feature type="transmembrane region" description="Helical" evidence="1">
    <location>
        <begin position="304"/>
        <end position="326"/>
    </location>
</feature>
<evidence type="ECO:0000313" key="3">
    <source>
        <dbReference type="Proteomes" id="UP000322791"/>
    </source>
</evidence>
<feature type="transmembrane region" description="Helical" evidence="1">
    <location>
        <begin position="106"/>
        <end position="123"/>
    </location>
</feature>
<name>A0A5D6UX88_9BACT</name>
<evidence type="ECO:0000313" key="2">
    <source>
        <dbReference type="EMBL" id="TYZ07049.1"/>
    </source>
</evidence>
<keyword evidence="1" id="KW-0812">Transmembrane</keyword>
<proteinExistence type="predicted"/>
<comment type="caution">
    <text evidence="2">The sequence shown here is derived from an EMBL/GenBank/DDBJ whole genome shotgun (WGS) entry which is preliminary data.</text>
</comment>
<dbReference type="EMBL" id="VTHL01000019">
    <property type="protein sequence ID" value="TYZ07049.1"/>
    <property type="molecule type" value="Genomic_DNA"/>
</dbReference>